<keyword evidence="4" id="KW-0598">Phosphotransferase system</keyword>
<dbReference type="PROSITE" id="PS51100">
    <property type="entry name" value="PTS_EIIB_TYPE_3"/>
    <property type="match status" value="1"/>
</dbReference>
<dbReference type="Proteomes" id="UP000614200">
    <property type="component" value="Unassembled WGS sequence"/>
</dbReference>
<evidence type="ECO:0000256" key="4">
    <source>
        <dbReference type="ARBA" id="ARBA00022683"/>
    </source>
</evidence>
<keyword evidence="1" id="KW-0813">Transport</keyword>
<keyword evidence="3" id="KW-0762">Sugar transport</keyword>
<evidence type="ECO:0000256" key="2">
    <source>
        <dbReference type="ARBA" id="ARBA00022553"/>
    </source>
</evidence>
<comment type="caution">
    <text evidence="7">The sequence shown here is derived from an EMBL/GenBank/DDBJ whole genome shotgun (WGS) entry which is preliminary data.</text>
</comment>
<evidence type="ECO:0000313" key="7">
    <source>
        <dbReference type="EMBL" id="MBF4692847.1"/>
    </source>
</evidence>
<dbReference type="InterPro" id="IPR013012">
    <property type="entry name" value="PTS_EIIB_3"/>
</dbReference>
<evidence type="ECO:0000313" key="8">
    <source>
        <dbReference type="Proteomes" id="UP000614200"/>
    </source>
</evidence>
<evidence type="ECO:0000259" key="6">
    <source>
        <dbReference type="PROSITE" id="PS51100"/>
    </source>
</evidence>
<evidence type="ECO:0000256" key="5">
    <source>
        <dbReference type="PROSITE-ProRule" id="PRU00423"/>
    </source>
</evidence>
<dbReference type="Gene3D" id="3.40.50.2300">
    <property type="match status" value="1"/>
</dbReference>
<dbReference type="RefSeq" id="WP_194701080.1">
    <property type="nucleotide sequence ID" value="NZ_JADKNH010000003.1"/>
</dbReference>
<feature type="modified residue" description="Phosphocysteine; by EIIA" evidence="5">
    <location>
        <position position="9"/>
    </location>
</feature>
<sequence>MVKVILMLCTGGLSSQRFLTSVSNAAEEEGFKVHVDYGAVLYDPQVIQKYETLDYLFLYAPATEITKEALESIFLKINTIMIAPQVRYIFTSIKQISLEAMINCFVLEPEIFVKLAGRECFHMIK</sequence>
<feature type="domain" description="PTS EIIB type-3" evidence="6">
    <location>
        <begin position="2"/>
        <end position="125"/>
    </location>
</feature>
<protein>
    <recommendedName>
        <fullName evidence="6">PTS EIIB type-3 domain-containing protein</fullName>
    </recommendedName>
</protein>
<keyword evidence="8" id="KW-1185">Reference proteome</keyword>
<name>A0ABR9ZQV1_9FIRM</name>
<gene>
    <name evidence="7" type="ORF">ISU02_06935</name>
</gene>
<evidence type="ECO:0000256" key="3">
    <source>
        <dbReference type="ARBA" id="ARBA00022597"/>
    </source>
</evidence>
<dbReference type="EMBL" id="JADKNH010000003">
    <property type="protein sequence ID" value="MBF4692847.1"/>
    <property type="molecule type" value="Genomic_DNA"/>
</dbReference>
<organism evidence="7 8">
    <name type="scientific">Fusibacter ferrireducens</name>
    <dbReference type="NCBI Taxonomy" id="2785058"/>
    <lineage>
        <taxon>Bacteria</taxon>
        <taxon>Bacillati</taxon>
        <taxon>Bacillota</taxon>
        <taxon>Clostridia</taxon>
        <taxon>Eubacteriales</taxon>
        <taxon>Eubacteriales Family XII. Incertae Sedis</taxon>
        <taxon>Fusibacter</taxon>
    </lineage>
</organism>
<proteinExistence type="predicted"/>
<reference evidence="7 8" key="1">
    <citation type="submission" date="2020-11" db="EMBL/GenBank/DDBJ databases">
        <title>Fusibacter basophilias sp. nov.</title>
        <authorList>
            <person name="Qiu D."/>
        </authorList>
    </citation>
    <scope>NUCLEOTIDE SEQUENCE [LARGE SCALE GENOMIC DNA]</scope>
    <source>
        <strain evidence="7 8">Q10-2</strain>
    </source>
</reference>
<accession>A0ABR9ZQV1</accession>
<keyword evidence="2" id="KW-0597">Phosphoprotein</keyword>
<evidence type="ECO:0000256" key="1">
    <source>
        <dbReference type="ARBA" id="ARBA00022448"/>
    </source>
</evidence>